<accession>A0A7S3NPI2</accession>
<evidence type="ECO:0000313" key="1">
    <source>
        <dbReference type="EMBL" id="CAE0373642.1"/>
    </source>
</evidence>
<name>A0A7S3NPI2_9STRA</name>
<sequence>MCEWLAEDDAQLRVASMRTQLCTESNEEKLKTICDQGLTDNWSQVREVCANTVQAGPELIKHWIEQIKKNQWNWRAVHGYCLAFASASDKQAIYEAALVAVIPIGLYATNAQARDAAVRVIASLGNYKDELEIRLIEIIHNNTSSAYAKCGALAALEKLESIAWPSHIDSALHVFGHEASIVRQAAATLCQRQVAKNPILFQLLHSLSIKNEFNQHQVEALLMLLDGVISDEANTALLHDAASPYLKIAIRVVKHYFCITPCTNSFEVYRAARQLAATVAIAQLCTPDDQFTLIVFEKNNIQLASFLLSRACLFARYCAEIVGCCGQPLVKRWGTIHDGAGDDAESVQRREKTILHAVKNRADILQERIVERFYKHALIALNRFRCFDEEDATTEEALAGLRLIAFVSSENDDRCVMRCRRRYGSSDSLHSPTVSAPDILAIENPQVRAVRSSDSVEESLFWCLRDRAWDHILLAKAMSLRTIEPVLADAYAVLSCRADDALNNAKLLLEWLILVQNDTCRATYLADALISCLRSAVERARISLSTEIQCKSSALDAWLNDFSPHPAVAVSSAPCVVDEFHQALSSCNNLAHQIIELLAQHQEQPQLITRFLRILALTCAFATAAPTNKTFLNLPFELAEICATAAHCLIPVNYADSPQFTVTTTEDEDNEWDNWDDDFHDDQQENLITMTPRSLLMALQNDFPIFHDQRPPVVVPTKFSSLPPKPPQTAVITQSTLSVSSSSAAY</sequence>
<reference evidence="1" key="1">
    <citation type="submission" date="2021-01" db="EMBL/GenBank/DDBJ databases">
        <authorList>
            <person name="Corre E."/>
            <person name="Pelletier E."/>
            <person name="Niang G."/>
            <person name="Scheremetjew M."/>
            <person name="Finn R."/>
            <person name="Kale V."/>
            <person name="Holt S."/>
            <person name="Cochrane G."/>
            <person name="Meng A."/>
            <person name="Brown T."/>
            <person name="Cohen L."/>
        </authorList>
    </citation>
    <scope>NUCLEOTIDE SEQUENCE</scope>
    <source>
        <strain evidence="1">CCMP1510</strain>
    </source>
</reference>
<organism evidence="1">
    <name type="scientific">Aureoumbra lagunensis</name>
    <dbReference type="NCBI Taxonomy" id="44058"/>
    <lineage>
        <taxon>Eukaryota</taxon>
        <taxon>Sar</taxon>
        <taxon>Stramenopiles</taxon>
        <taxon>Ochrophyta</taxon>
        <taxon>Pelagophyceae</taxon>
        <taxon>Pelagomonadales</taxon>
        <taxon>Aureoumbra</taxon>
    </lineage>
</organism>
<dbReference type="AlphaFoldDB" id="A0A7S3NPI2"/>
<dbReference type="InterPro" id="IPR016024">
    <property type="entry name" value="ARM-type_fold"/>
</dbReference>
<dbReference type="SUPFAM" id="SSF48371">
    <property type="entry name" value="ARM repeat"/>
    <property type="match status" value="1"/>
</dbReference>
<gene>
    <name evidence="1" type="ORF">ALAG00032_LOCUS14443</name>
</gene>
<protein>
    <submittedName>
        <fullName evidence="1">Uncharacterized protein</fullName>
    </submittedName>
</protein>
<dbReference type="EMBL" id="HBIJ01022154">
    <property type="protein sequence ID" value="CAE0373642.1"/>
    <property type="molecule type" value="Transcribed_RNA"/>
</dbReference>
<proteinExistence type="predicted"/>